<comment type="similarity">
    <text evidence="1 5">Belongs to the neutral ceramidase family.</text>
</comment>
<evidence type="ECO:0000259" key="7">
    <source>
        <dbReference type="Pfam" id="PF04734"/>
    </source>
</evidence>
<dbReference type="Pfam" id="PF04734">
    <property type="entry name" value="Ceramidase_alk"/>
    <property type="match status" value="1"/>
</dbReference>
<dbReference type="AlphaFoldDB" id="A0AAX0WQI3"/>
<evidence type="ECO:0000256" key="5">
    <source>
        <dbReference type="RuleBase" id="RU366019"/>
    </source>
</evidence>
<feature type="domain" description="Neutral/alkaline non-lysosomal ceramidase C-terminal" evidence="8">
    <location>
        <begin position="530"/>
        <end position="678"/>
    </location>
</feature>
<proteinExistence type="inferred from homology"/>
<keyword evidence="10" id="KW-1185">Reference proteome</keyword>
<evidence type="ECO:0000256" key="6">
    <source>
        <dbReference type="SAM" id="SignalP"/>
    </source>
</evidence>
<reference evidence="9" key="1">
    <citation type="submission" date="2017-12" db="EMBL/GenBank/DDBJ databases">
        <title>FDA dAtabase for Regulatory Grade micrObial Sequences (FDA-ARGOS): Supporting development and validation of Infectious Disease Dx tests.</title>
        <authorList>
            <person name="Kerrigan L."/>
            <person name="Tallon L.J."/>
            <person name="Sadzewicz L."/>
            <person name="Sengamalay N."/>
            <person name="Ott S."/>
            <person name="Godinez A."/>
            <person name="Nagaraj S."/>
            <person name="Vavikolanu K."/>
            <person name="Vyas G."/>
            <person name="Nadendla S."/>
            <person name="Aluvathingal J."/>
            <person name="Sichtig H."/>
        </authorList>
    </citation>
    <scope>NUCLEOTIDE SEQUENCE [LARGE SCALE GENOMIC DNA]</scope>
    <source>
        <strain evidence="9">FDAARGOS_200</strain>
    </source>
</reference>
<feature type="binding site" evidence="4">
    <location>
        <position position="488"/>
    </location>
    <ligand>
        <name>Zn(2+)</name>
        <dbReference type="ChEBI" id="CHEBI:29105"/>
    </ligand>
</feature>
<dbReference type="InterPro" id="IPR038445">
    <property type="entry name" value="NCDase_C_sf"/>
</dbReference>
<keyword evidence="2 5" id="KW-0378">Hydrolase</keyword>
<feature type="chain" id="PRO_5043869495" description="Neutral ceramidase" evidence="6">
    <location>
        <begin position="31"/>
        <end position="679"/>
    </location>
</feature>
<keyword evidence="5" id="KW-0746">Sphingolipid metabolism</keyword>
<evidence type="ECO:0000313" key="9">
    <source>
        <dbReference type="EMBL" id="PNL60365.1"/>
    </source>
</evidence>
<dbReference type="GO" id="GO:0046512">
    <property type="term" value="P:sphingosine biosynthetic process"/>
    <property type="evidence" value="ECO:0007669"/>
    <property type="project" value="TreeGrafter"/>
</dbReference>
<evidence type="ECO:0000256" key="1">
    <source>
        <dbReference type="ARBA" id="ARBA00009835"/>
    </source>
</evidence>
<dbReference type="InterPro" id="IPR031329">
    <property type="entry name" value="NEUT/ALK_ceramidase_N"/>
</dbReference>
<evidence type="ECO:0000256" key="3">
    <source>
        <dbReference type="PIRSR" id="PIRSR606823-1"/>
    </source>
</evidence>
<keyword evidence="4" id="KW-0479">Metal-binding</keyword>
<dbReference type="GO" id="GO:0017040">
    <property type="term" value="F:N-acylsphingosine amidohydrolase activity"/>
    <property type="evidence" value="ECO:0007669"/>
    <property type="project" value="UniProtKB-UniRule"/>
</dbReference>
<dbReference type="InterPro" id="IPR031331">
    <property type="entry name" value="NEUT/ALK_ceramidase_C"/>
</dbReference>
<name>A0AAX0WQI3_9GAMM</name>
<dbReference type="GO" id="GO:0005576">
    <property type="term" value="C:extracellular region"/>
    <property type="evidence" value="ECO:0007669"/>
    <property type="project" value="TreeGrafter"/>
</dbReference>
<organism evidence="9 10">
    <name type="scientific">Legionella anisa</name>
    <dbReference type="NCBI Taxonomy" id="28082"/>
    <lineage>
        <taxon>Bacteria</taxon>
        <taxon>Pseudomonadati</taxon>
        <taxon>Pseudomonadota</taxon>
        <taxon>Gammaproteobacteria</taxon>
        <taxon>Legionellales</taxon>
        <taxon>Legionellaceae</taxon>
        <taxon>Legionella</taxon>
    </lineage>
</organism>
<dbReference type="Pfam" id="PF17048">
    <property type="entry name" value="Ceramidse_alk_C"/>
    <property type="match status" value="1"/>
</dbReference>
<dbReference type="EC" id="3.5.1.23" evidence="5"/>
<evidence type="ECO:0000256" key="2">
    <source>
        <dbReference type="ARBA" id="ARBA00022801"/>
    </source>
</evidence>
<dbReference type="InterPro" id="IPR006823">
    <property type="entry name" value="Ceramidase_alk"/>
</dbReference>
<dbReference type="PROSITE" id="PS51257">
    <property type="entry name" value="PROKAR_LIPOPROTEIN"/>
    <property type="match status" value="1"/>
</dbReference>
<dbReference type="Gene3D" id="2.60.40.2300">
    <property type="entry name" value="Neutral/alkaline non-lysosomal ceramidase, C-terminal domain"/>
    <property type="match status" value="1"/>
</dbReference>
<comment type="cofactor">
    <cofactor evidence="4">
        <name>Zn(2+)</name>
        <dbReference type="ChEBI" id="CHEBI:29105"/>
    </cofactor>
    <text evidence="4">Binds 1 zinc ion per subunit.</text>
</comment>
<dbReference type="Proteomes" id="UP000192511">
    <property type="component" value="Unassembled WGS sequence"/>
</dbReference>
<sequence length="679" mass="76490">MTKAMTVLRIFLKLNKLFLSLIFISLSCSAAQSPFIIGAGIYDITGAAAEINMLGYAQLQQYAQGIHSRLWSRAFIIASPDTGKRVVFVSADLGMIFQSIKQGVIKELQDQYGDLYNDKNVMISATHTHSGTGGYAFEHLYNFTIRGFYKKNYKAVVNGIVQSIIRAHQNLEPGNIYIETSELTNTSKNRSVSAYLKNPEEERNQYEHDTDKSFTLIKLVNEKEEPIGTINWHAVHGVSMSNKNVLISGDNKGYASYLFEKSMQSDYLNPKTFVAAFAQANEGDNSPNIFDSSSDGDCDKMTCLDIQHTFIIGERQYRKAKELFDAANTPIGKGVDYRHQYLDMENTSVGSEFTGGAEEHTCRATLGYSFGAGTTDGPGLEIFFHQGQLETDPFFVFIRDIIKQPTPSMIRCQQPKPILLAVGLNEPAWVPHNMPVQIFKIGDLVIAGVPGEFTTMSGRRIKNLLHEAFLVPEKHVVIAGLSNSYAGYITTPEEYMQQNYEGGFTVFGPWTLPAYLQGLKQIALDMIYQRESDPGPLPEDLSDHTGNIIPSVVFDDVPPTLNFGSVHLEPEEQYQRGELVHVIFWAGHPRNNLETMKGFLEVQRNAGGEWQTIAHDWDFNTVYRWERIFIAYAYGHVYWKIPADAIPGTYRIKHLGHYKYGWNQQIYPYEGISKPFKVI</sequence>
<dbReference type="GO" id="GO:0046872">
    <property type="term" value="F:metal ion binding"/>
    <property type="evidence" value="ECO:0007669"/>
    <property type="project" value="UniProtKB-KW"/>
</dbReference>
<comment type="caution">
    <text evidence="9">The sequence shown here is derived from an EMBL/GenBank/DDBJ whole genome shotgun (WGS) entry which is preliminary data.</text>
</comment>
<feature type="active site" description="Nucleophile" evidence="3">
    <location>
        <position position="286"/>
    </location>
</feature>
<accession>A0AAX0WQI3</accession>
<evidence type="ECO:0000259" key="8">
    <source>
        <dbReference type="Pfam" id="PF17048"/>
    </source>
</evidence>
<protein>
    <recommendedName>
        <fullName evidence="5">Neutral ceramidase</fullName>
        <ecNumber evidence="5">3.5.1.23</ecNumber>
    </recommendedName>
</protein>
<feature type="binding site" evidence="4">
    <location>
        <position position="127"/>
    </location>
    <ligand>
        <name>Zn(2+)</name>
        <dbReference type="ChEBI" id="CHEBI:29105"/>
    </ligand>
</feature>
<dbReference type="GO" id="GO:0042759">
    <property type="term" value="P:long-chain fatty acid biosynthetic process"/>
    <property type="evidence" value="ECO:0007669"/>
    <property type="project" value="TreeGrafter"/>
</dbReference>
<gene>
    <name evidence="9" type="ORF">A6J39_003580</name>
</gene>
<dbReference type="PANTHER" id="PTHR12670:SF1">
    <property type="entry name" value="NEUTRAL CERAMIDASE"/>
    <property type="match status" value="1"/>
</dbReference>
<comment type="catalytic activity">
    <reaction evidence="5">
        <text>an N-acylsphing-4-enine + H2O = sphing-4-enine + a fatty acid</text>
        <dbReference type="Rhea" id="RHEA:20856"/>
        <dbReference type="ChEBI" id="CHEBI:15377"/>
        <dbReference type="ChEBI" id="CHEBI:28868"/>
        <dbReference type="ChEBI" id="CHEBI:52639"/>
        <dbReference type="ChEBI" id="CHEBI:57756"/>
        <dbReference type="EC" id="3.5.1.23"/>
    </reaction>
</comment>
<keyword evidence="6" id="KW-0732">Signal</keyword>
<dbReference type="GO" id="GO:0046514">
    <property type="term" value="P:ceramide catabolic process"/>
    <property type="evidence" value="ECO:0007669"/>
    <property type="project" value="InterPro"/>
</dbReference>
<dbReference type="EMBL" id="NBTX02000004">
    <property type="protein sequence ID" value="PNL60365.1"/>
    <property type="molecule type" value="Genomic_DNA"/>
</dbReference>
<keyword evidence="5" id="KW-0443">Lipid metabolism</keyword>
<feature type="domain" description="Neutral/alkaline non-lysosomal ceramidase N-terminal" evidence="7">
    <location>
        <begin position="35"/>
        <end position="517"/>
    </location>
</feature>
<feature type="signal peptide" evidence="6">
    <location>
        <begin position="1"/>
        <end position="30"/>
    </location>
</feature>
<dbReference type="PANTHER" id="PTHR12670">
    <property type="entry name" value="CERAMIDASE"/>
    <property type="match status" value="1"/>
</dbReference>
<evidence type="ECO:0000313" key="10">
    <source>
        <dbReference type="Proteomes" id="UP000192511"/>
    </source>
</evidence>
<feature type="binding site" evidence="4">
    <location>
        <position position="452"/>
    </location>
    <ligand>
        <name>Zn(2+)</name>
        <dbReference type="ChEBI" id="CHEBI:29105"/>
    </ligand>
</feature>
<dbReference type="GO" id="GO:0016020">
    <property type="term" value="C:membrane"/>
    <property type="evidence" value="ECO:0007669"/>
    <property type="project" value="GOC"/>
</dbReference>
<evidence type="ECO:0000256" key="4">
    <source>
        <dbReference type="PIRSR" id="PIRSR606823-2"/>
    </source>
</evidence>
<keyword evidence="4" id="KW-0862">Zinc</keyword>
<feature type="binding site" evidence="4">
    <location>
        <position position="236"/>
    </location>
    <ligand>
        <name>Zn(2+)</name>
        <dbReference type="ChEBI" id="CHEBI:29105"/>
    </ligand>
</feature>